<organism evidence="6 7">
    <name type="scientific">Herbinix luporum</name>
    <dbReference type="NCBI Taxonomy" id="1679721"/>
    <lineage>
        <taxon>Bacteria</taxon>
        <taxon>Bacillati</taxon>
        <taxon>Bacillota</taxon>
        <taxon>Clostridia</taxon>
        <taxon>Lachnospirales</taxon>
        <taxon>Lachnospiraceae</taxon>
        <taxon>Herbinix</taxon>
    </lineage>
</organism>
<dbReference type="Gene3D" id="3.40.50.10490">
    <property type="entry name" value="Glucose-6-phosphate isomerase like protein, domain 1"/>
    <property type="match status" value="1"/>
</dbReference>
<dbReference type="Pfam" id="PF01418">
    <property type="entry name" value="HTH_6"/>
    <property type="match status" value="1"/>
</dbReference>
<name>A0A0K8J5Q3_9FIRM</name>
<evidence type="ECO:0000313" key="7">
    <source>
        <dbReference type="Proteomes" id="UP000196053"/>
    </source>
</evidence>
<dbReference type="InterPro" id="IPR035472">
    <property type="entry name" value="RpiR-like_SIS"/>
</dbReference>
<evidence type="ECO:0000256" key="2">
    <source>
        <dbReference type="ARBA" id="ARBA00023125"/>
    </source>
</evidence>
<dbReference type="InterPro" id="IPR000281">
    <property type="entry name" value="HTH_RpiR"/>
</dbReference>
<dbReference type="RefSeq" id="WP_058258136.1">
    <property type="nucleotide sequence ID" value="NZ_DUPS01000063.1"/>
</dbReference>
<dbReference type="SUPFAM" id="SSF46689">
    <property type="entry name" value="Homeodomain-like"/>
    <property type="match status" value="1"/>
</dbReference>
<dbReference type="InterPro" id="IPR036388">
    <property type="entry name" value="WH-like_DNA-bd_sf"/>
</dbReference>
<dbReference type="AlphaFoldDB" id="A0A0K8J5Q3"/>
<keyword evidence="2" id="KW-0238">DNA-binding</keyword>
<keyword evidence="7" id="KW-1185">Reference proteome</keyword>
<dbReference type="GO" id="GO:0003677">
    <property type="term" value="F:DNA binding"/>
    <property type="evidence" value="ECO:0007669"/>
    <property type="project" value="UniProtKB-KW"/>
</dbReference>
<dbReference type="OrthoDB" id="63027at2"/>
<dbReference type="PROSITE" id="PS51071">
    <property type="entry name" value="HTH_RPIR"/>
    <property type="match status" value="1"/>
</dbReference>
<evidence type="ECO:0000259" key="4">
    <source>
        <dbReference type="PROSITE" id="PS51071"/>
    </source>
</evidence>
<feature type="domain" description="HTH rpiR-type" evidence="4">
    <location>
        <begin position="4"/>
        <end position="80"/>
    </location>
</feature>
<keyword evidence="1" id="KW-0805">Transcription regulation</keyword>
<dbReference type="PANTHER" id="PTHR30514">
    <property type="entry name" value="GLUCOKINASE"/>
    <property type="match status" value="1"/>
</dbReference>
<sequence length="285" mass="31966">MANGNFILSIQAMYNQFTKAEKKVADFVLKNPKKVLFMSITDLADACSVGDTSVFRFCRTMNLRGYQEFKMRLSLSITNEDKDNEELEVDVTPNDTFETLAQKVLKSNLDAINETYTLLNGEEFSLAMDYFEAAENVYIFGVGSSMLTAMEAMNKFLRITPKVHCIQDPHMQSMIASMLTEKDLAIFISYSGSTKDTIHVAQLAKQSGAKIIAISRFIKSPLTSYSDVTILCGANEGPLQGGSTSAKMGLLYILDLMYAEYYRRNYEVSRDNNQKTASSVLEKLY</sequence>
<gene>
    <name evidence="6" type="ORF">SD1D_1251</name>
</gene>
<dbReference type="Gene3D" id="1.10.10.10">
    <property type="entry name" value="Winged helix-like DNA-binding domain superfamily/Winged helix DNA-binding domain"/>
    <property type="match status" value="1"/>
</dbReference>
<dbReference type="SUPFAM" id="SSF53697">
    <property type="entry name" value="SIS domain"/>
    <property type="match status" value="1"/>
</dbReference>
<protein>
    <recommendedName>
        <fullName evidence="8">MurR/RpiR family transcriptional regulator</fullName>
    </recommendedName>
</protein>
<dbReference type="CDD" id="cd05013">
    <property type="entry name" value="SIS_RpiR"/>
    <property type="match status" value="1"/>
</dbReference>
<dbReference type="GO" id="GO:0003700">
    <property type="term" value="F:DNA-binding transcription factor activity"/>
    <property type="evidence" value="ECO:0007669"/>
    <property type="project" value="InterPro"/>
</dbReference>
<dbReference type="PROSITE" id="PS51464">
    <property type="entry name" value="SIS"/>
    <property type="match status" value="1"/>
</dbReference>
<dbReference type="InterPro" id="IPR046348">
    <property type="entry name" value="SIS_dom_sf"/>
</dbReference>
<dbReference type="EMBL" id="LN879430">
    <property type="protein sequence ID" value="CUH92797.1"/>
    <property type="molecule type" value="Genomic_DNA"/>
</dbReference>
<accession>A0A0K8J5Q3</accession>
<proteinExistence type="predicted"/>
<evidence type="ECO:0000256" key="3">
    <source>
        <dbReference type="ARBA" id="ARBA00023163"/>
    </source>
</evidence>
<dbReference type="InterPro" id="IPR009057">
    <property type="entry name" value="Homeodomain-like_sf"/>
</dbReference>
<dbReference type="GO" id="GO:1901135">
    <property type="term" value="P:carbohydrate derivative metabolic process"/>
    <property type="evidence" value="ECO:0007669"/>
    <property type="project" value="InterPro"/>
</dbReference>
<dbReference type="InterPro" id="IPR001347">
    <property type="entry name" value="SIS_dom"/>
</dbReference>
<dbReference type="PANTHER" id="PTHR30514:SF9">
    <property type="entry name" value="TRANSCRIPTIONAL REGULATOR"/>
    <property type="match status" value="1"/>
</dbReference>
<dbReference type="KEGG" id="hsd:SD1D_1251"/>
<evidence type="ECO:0000259" key="5">
    <source>
        <dbReference type="PROSITE" id="PS51464"/>
    </source>
</evidence>
<dbReference type="Pfam" id="PF01380">
    <property type="entry name" value="SIS"/>
    <property type="match status" value="1"/>
</dbReference>
<feature type="domain" description="SIS" evidence="5">
    <location>
        <begin position="127"/>
        <end position="267"/>
    </location>
</feature>
<evidence type="ECO:0000256" key="1">
    <source>
        <dbReference type="ARBA" id="ARBA00023015"/>
    </source>
</evidence>
<keyword evidence="3" id="KW-0804">Transcription</keyword>
<dbReference type="Proteomes" id="UP000196053">
    <property type="component" value="Chromosome I"/>
</dbReference>
<evidence type="ECO:0008006" key="8">
    <source>
        <dbReference type="Google" id="ProtNLM"/>
    </source>
</evidence>
<dbReference type="GO" id="GO:0097367">
    <property type="term" value="F:carbohydrate derivative binding"/>
    <property type="evidence" value="ECO:0007669"/>
    <property type="project" value="InterPro"/>
</dbReference>
<reference evidence="7" key="1">
    <citation type="submission" date="2015-09" db="EMBL/GenBank/DDBJ databases">
        <authorList>
            <person name="Wibberg D."/>
        </authorList>
    </citation>
    <scope>NUCLEOTIDE SEQUENCE [LARGE SCALE GENOMIC DNA]</scope>
    <source>
        <strain evidence="7">SD1D</strain>
    </source>
</reference>
<dbReference type="InterPro" id="IPR047640">
    <property type="entry name" value="RpiR-like"/>
</dbReference>
<evidence type="ECO:0000313" key="6">
    <source>
        <dbReference type="EMBL" id="CUH92797.1"/>
    </source>
</evidence>